<feature type="region of interest" description="Disordered" evidence="4">
    <location>
        <begin position="1"/>
        <end position="23"/>
    </location>
</feature>
<gene>
    <name evidence="6" type="ORF">PGB34_16860</name>
</gene>
<dbReference type="GO" id="GO:0016787">
    <property type="term" value="F:hydrolase activity"/>
    <property type="evidence" value="ECO:0007669"/>
    <property type="project" value="UniProtKB-KW"/>
</dbReference>
<dbReference type="EMBL" id="JAQIPB010000008">
    <property type="protein sequence ID" value="MDA7418037.1"/>
    <property type="molecule type" value="Genomic_DNA"/>
</dbReference>
<dbReference type="Gene3D" id="3.40.50.1820">
    <property type="entry name" value="alpha/beta hydrolase"/>
    <property type="match status" value="1"/>
</dbReference>
<evidence type="ECO:0000256" key="3">
    <source>
        <dbReference type="RuleBase" id="RU361235"/>
    </source>
</evidence>
<feature type="compositionally biased region" description="Pro residues" evidence="4">
    <location>
        <begin position="58"/>
        <end position="77"/>
    </location>
</feature>
<feature type="compositionally biased region" description="Polar residues" evidence="4">
    <location>
        <begin position="1"/>
        <end position="17"/>
    </location>
</feature>
<proteinExistence type="inferred from homology"/>
<comment type="similarity">
    <text evidence="1 3">Belongs to the type-B carboxylesterase/lipase family.</text>
</comment>
<reference evidence="6" key="1">
    <citation type="submission" date="2023-01" db="EMBL/GenBank/DDBJ databases">
        <title>Xenophilus mangrovi sp. nov., isolated from soil of Mangrove nature reserve.</title>
        <authorList>
            <person name="Xu S."/>
            <person name="Liu Z."/>
            <person name="Xu Y."/>
        </authorList>
    </citation>
    <scope>NUCLEOTIDE SEQUENCE</scope>
    <source>
        <strain evidence="6">YW8</strain>
    </source>
</reference>
<dbReference type="InterPro" id="IPR050309">
    <property type="entry name" value="Type-B_Carboxylest/Lipase"/>
</dbReference>
<name>A0AAE3T0B1_9BURK</name>
<dbReference type="AlphaFoldDB" id="A0AAE3T0B1"/>
<evidence type="ECO:0000259" key="5">
    <source>
        <dbReference type="Pfam" id="PF00135"/>
    </source>
</evidence>
<sequence>MTTTSLLKAQACTSPQSAGPGRRALPTAARAVLAAACLAALAACGGGSSGGGFVLPPISAPPPPPPPPPPAPPPPAQSPAVRETTAGKVEGVDDSQVSGTYFWKGLRYAKAPVGELRWRAPEAPQAWSDVRSAKEFGAACLQIGRMFGPGANNRFDETIGTTLGQPLGSEDCLFANIWRPASDEKDLPVLVFVHGGSNISGYTADPLYDGAALAKAANAVVVTLNYRLGVLGFLNMPQLRTGSANGEDSGNFALLDLLEALRWLQRNAAAFGGNAGNVTLSGESAGATNLLALMASPLSKGLFHKAFEMSGGISLASNLPLGTLPTLQPAPVSAAQGQAILAKLLVADGTVRDELAAATYIAGRTPEQIADYLRAKDAGELLKTVTAAGLGAVAPIPDGQVLPTDPIAAMAADAHTRVPLLAGTTREEGKLFASLLSALGGKPGWIVDDATRFSMMFNNDPEAPPKLRVEDIIDASYLPVDTPLTGYNAKTTLLTRASFEANRDNLLQALGRHQSDIYVYRFDWAQQPAPWNDVYGAAHAFDLPFVFGNFGPSVISRVSFNQANQAGRVALSGAVMASVGAFMRTGDPNHAALGVRWAPWPASVRLDATPAASAITAVAAP</sequence>
<evidence type="ECO:0000313" key="7">
    <source>
        <dbReference type="Proteomes" id="UP001212602"/>
    </source>
</evidence>
<dbReference type="PANTHER" id="PTHR11559">
    <property type="entry name" value="CARBOXYLESTERASE"/>
    <property type="match status" value="1"/>
</dbReference>
<dbReference type="InterPro" id="IPR029058">
    <property type="entry name" value="AB_hydrolase_fold"/>
</dbReference>
<dbReference type="InterPro" id="IPR002018">
    <property type="entry name" value="CarbesteraseB"/>
</dbReference>
<dbReference type="InterPro" id="IPR019826">
    <property type="entry name" value="Carboxylesterase_B_AS"/>
</dbReference>
<feature type="domain" description="Carboxylesterase type B" evidence="5">
    <location>
        <begin position="80"/>
        <end position="600"/>
    </location>
</feature>
<dbReference type="Pfam" id="PF00135">
    <property type="entry name" value="COesterase"/>
    <property type="match status" value="1"/>
</dbReference>
<dbReference type="SUPFAM" id="SSF53474">
    <property type="entry name" value="alpha/beta-Hydrolases"/>
    <property type="match status" value="1"/>
</dbReference>
<dbReference type="PROSITE" id="PS00122">
    <property type="entry name" value="CARBOXYLESTERASE_B_1"/>
    <property type="match status" value="1"/>
</dbReference>
<organism evidence="6 7">
    <name type="scientific">Xenophilus arseniciresistens</name>
    <dbReference type="NCBI Taxonomy" id="1283306"/>
    <lineage>
        <taxon>Bacteria</taxon>
        <taxon>Pseudomonadati</taxon>
        <taxon>Pseudomonadota</taxon>
        <taxon>Betaproteobacteria</taxon>
        <taxon>Burkholderiales</taxon>
        <taxon>Comamonadaceae</taxon>
        <taxon>Xenophilus</taxon>
    </lineage>
</organism>
<evidence type="ECO:0000256" key="1">
    <source>
        <dbReference type="ARBA" id="ARBA00005964"/>
    </source>
</evidence>
<comment type="caution">
    <text evidence="6">The sequence shown here is derived from an EMBL/GenBank/DDBJ whole genome shotgun (WGS) entry which is preliminary data.</text>
</comment>
<dbReference type="SUPFAM" id="SSF101447">
    <property type="entry name" value="Formin homology 2 domain (FH2 domain)"/>
    <property type="match status" value="1"/>
</dbReference>
<dbReference type="EC" id="3.1.1.-" evidence="3"/>
<keyword evidence="7" id="KW-1185">Reference proteome</keyword>
<keyword evidence="2 3" id="KW-0378">Hydrolase</keyword>
<accession>A0AAE3T0B1</accession>
<evidence type="ECO:0000256" key="2">
    <source>
        <dbReference type="ARBA" id="ARBA00022801"/>
    </source>
</evidence>
<feature type="region of interest" description="Disordered" evidence="4">
    <location>
        <begin position="55"/>
        <end position="82"/>
    </location>
</feature>
<dbReference type="Proteomes" id="UP001212602">
    <property type="component" value="Unassembled WGS sequence"/>
</dbReference>
<protein>
    <recommendedName>
        <fullName evidence="3">Carboxylic ester hydrolase</fullName>
        <ecNumber evidence="3">3.1.1.-</ecNumber>
    </recommendedName>
</protein>
<dbReference type="RefSeq" id="WP_271429271.1">
    <property type="nucleotide sequence ID" value="NZ_JAQIPB010000008.1"/>
</dbReference>
<evidence type="ECO:0000313" key="6">
    <source>
        <dbReference type="EMBL" id="MDA7418037.1"/>
    </source>
</evidence>
<evidence type="ECO:0000256" key="4">
    <source>
        <dbReference type="SAM" id="MobiDB-lite"/>
    </source>
</evidence>